<dbReference type="Proteomes" id="UP001604277">
    <property type="component" value="Unassembled WGS sequence"/>
</dbReference>
<feature type="repeat" description="PPR" evidence="2">
    <location>
        <begin position="37"/>
        <end position="71"/>
    </location>
</feature>
<feature type="repeat" description="PPR" evidence="2">
    <location>
        <begin position="72"/>
        <end position="106"/>
    </location>
</feature>
<dbReference type="AlphaFoldDB" id="A0ABD1WN31"/>
<protein>
    <submittedName>
        <fullName evidence="3">Pentatricopeptide repeat-containing protein</fullName>
    </submittedName>
</protein>
<proteinExistence type="predicted"/>
<evidence type="ECO:0000256" key="2">
    <source>
        <dbReference type="PROSITE-ProRule" id="PRU00708"/>
    </source>
</evidence>
<dbReference type="InterPro" id="IPR002885">
    <property type="entry name" value="PPR_rpt"/>
</dbReference>
<gene>
    <name evidence="3" type="ORF">Fot_11628</name>
</gene>
<reference evidence="4" key="1">
    <citation type="submission" date="2024-07" db="EMBL/GenBank/DDBJ databases">
        <title>Two chromosome-level genome assemblies of Korean endemic species Abeliophyllum distichum and Forsythia ovata (Oleaceae).</title>
        <authorList>
            <person name="Jang H."/>
        </authorList>
    </citation>
    <scope>NUCLEOTIDE SEQUENCE [LARGE SCALE GENOMIC DNA]</scope>
</reference>
<name>A0ABD1WN31_9LAMI</name>
<dbReference type="PANTHER" id="PTHR47932:SF63">
    <property type="entry name" value="OS08G0290000 PROTEIN"/>
    <property type="match status" value="1"/>
</dbReference>
<dbReference type="NCBIfam" id="TIGR00756">
    <property type="entry name" value="PPR"/>
    <property type="match status" value="2"/>
</dbReference>
<dbReference type="PROSITE" id="PS51375">
    <property type="entry name" value="PPR"/>
    <property type="match status" value="2"/>
</dbReference>
<dbReference type="Gene3D" id="1.25.40.10">
    <property type="entry name" value="Tetratricopeptide repeat domain"/>
    <property type="match status" value="1"/>
</dbReference>
<accession>A0ABD1WN31</accession>
<evidence type="ECO:0000313" key="3">
    <source>
        <dbReference type="EMBL" id="KAL2550098.1"/>
    </source>
</evidence>
<comment type="caution">
    <text evidence="3">The sequence shown here is derived from an EMBL/GenBank/DDBJ whole genome shotgun (WGS) entry which is preliminary data.</text>
</comment>
<evidence type="ECO:0000313" key="4">
    <source>
        <dbReference type="Proteomes" id="UP001604277"/>
    </source>
</evidence>
<dbReference type="InterPro" id="IPR011990">
    <property type="entry name" value="TPR-like_helical_dom_sf"/>
</dbReference>
<dbReference type="PANTHER" id="PTHR47932">
    <property type="entry name" value="ATPASE EXPRESSION PROTEIN 3"/>
    <property type="match status" value="1"/>
</dbReference>
<keyword evidence="4" id="KW-1185">Reference proteome</keyword>
<dbReference type="Pfam" id="PF12854">
    <property type="entry name" value="PPR_1"/>
    <property type="match status" value="2"/>
</dbReference>
<keyword evidence="1" id="KW-0677">Repeat</keyword>
<evidence type="ECO:0000256" key="1">
    <source>
        <dbReference type="ARBA" id="ARBA00022737"/>
    </source>
</evidence>
<sequence length="128" mass="13971">MSNFLMTNCEKGMLENAKYVMKMFINNVDIDSKLSIDVVGFNTLIHGYCKAGEVSGGLKLVKCTTKAGLLPDIAAYNTLIDGLCEMGDFESAKSLMDEFLEQNVSEAGDDEKEERVVLESGLTAISSR</sequence>
<organism evidence="3 4">
    <name type="scientific">Forsythia ovata</name>
    <dbReference type="NCBI Taxonomy" id="205694"/>
    <lineage>
        <taxon>Eukaryota</taxon>
        <taxon>Viridiplantae</taxon>
        <taxon>Streptophyta</taxon>
        <taxon>Embryophyta</taxon>
        <taxon>Tracheophyta</taxon>
        <taxon>Spermatophyta</taxon>
        <taxon>Magnoliopsida</taxon>
        <taxon>eudicotyledons</taxon>
        <taxon>Gunneridae</taxon>
        <taxon>Pentapetalae</taxon>
        <taxon>asterids</taxon>
        <taxon>lamiids</taxon>
        <taxon>Lamiales</taxon>
        <taxon>Oleaceae</taxon>
        <taxon>Forsythieae</taxon>
        <taxon>Forsythia</taxon>
    </lineage>
</organism>
<dbReference type="EMBL" id="JBFOLJ010000003">
    <property type="protein sequence ID" value="KAL2550098.1"/>
    <property type="molecule type" value="Genomic_DNA"/>
</dbReference>